<dbReference type="OrthoDB" id="3364736at2759"/>
<name>A0A9P5U8K1_9AGAR</name>
<feature type="compositionally biased region" description="Polar residues" evidence="1">
    <location>
        <begin position="214"/>
        <end position="223"/>
    </location>
</feature>
<dbReference type="EMBL" id="JADNRY010000044">
    <property type="protein sequence ID" value="KAF9070096.1"/>
    <property type="molecule type" value="Genomic_DNA"/>
</dbReference>
<accession>A0A9P5U8K1</accession>
<keyword evidence="3" id="KW-1185">Reference proteome</keyword>
<reference evidence="2" key="1">
    <citation type="submission" date="2020-11" db="EMBL/GenBank/DDBJ databases">
        <authorList>
            <consortium name="DOE Joint Genome Institute"/>
            <person name="Ahrendt S."/>
            <person name="Riley R."/>
            <person name="Andreopoulos W."/>
            <person name="Labutti K."/>
            <person name="Pangilinan J."/>
            <person name="Ruiz-Duenas F.J."/>
            <person name="Barrasa J.M."/>
            <person name="Sanchez-Garcia M."/>
            <person name="Camarero S."/>
            <person name="Miyauchi S."/>
            <person name="Serrano A."/>
            <person name="Linde D."/>
            <person name="Babiker R."/>
            <person name="Drula E."/>
            <person name="Ayuso-Fernandez I."/>
            <person name="Pacheco R."/>
            <person name="Padilla G."/>
            <person name="Ferreira P."/>
            <person name="Barriuso J."/>
            <person name="Kellner H."/>
            <person name="Castanera R."/>
            <person name="Alfaro M."/>
            <person name="Ramirez L."/>
            <person name="Pisabarro A.G."/>
            <person name="Kuo A."/>
            <person name="Tritt A."/>
            <person name="Lipzen A."/>
            <person name="He G."/>
            <person name="Yan M."/>
            <person name="Ng V."/>
            <person name="Cullen D."/>
            <person name="Martin F."/>
            <person name="Rosso M.-N."/>
            <person name="Henrissat B."/>
            <person name="Hibbett D."/>
            <person name="Martinez A.T."/>
            <person name="Grigoriev I.V."/>
        </authorList>
    </citation>
    <scope>NUCLEOTIDE SEQUENCE</scope>
    <source>
        <strain evidence="2">AH 40177</strain>
    </source>
</reference>
<evidence type="ECO:0000256" key="1">
    <source>
        <dbReference type="SAM" id="MobiDB-lite"/>
    </source>
</evidence>
<sequence>MLSFSSLVPSFHTDKQQGGLPLKAVYRDSVVGIRYLDSSTGTFRRFQITFSSTSEASQFVDSISSVCPCKANNAASPPAPQIMPPAPSIVPPSLLNPTNTTGSVHLAHDLPFPHHVSHHAFPTSWRKLLRVCVIGHDQTNVLFPVLMNHAQISSSPPPPPSGQPSFHFNASQTNFHSHSQLSSPRTHTPTSTQPRPEQPCYSPSSSSVTMGSSAPFTQTSVVSENIRDGSLMSRPRATKETAEKDIQTADPFVFALQEATSLYHLSHGSLEKLVGDVVREDGFVHLVGDLGPLLIIL</sequence>
<feature type="region of interest" description="Disordered" evidence="1">
    <location>
        <begin position="152"/>
        <end position="244"/>
    </location>
</feature>
<dbReference type="AlphaFoldDB" id="A0A9P5U8K1"/>
<organism evidence="2 3">
    <name type="scientific">Rhodocollybia butyracea</name>
    <dbReference type="NCBI Taxonomy" id="206335"/>
    <lineage>
        <taxon>Eukaryota</taxon>
        <taxon>Fungi</taxon>
        <taxon>Dikarya</taxon>
        <taxon>Basidiomycota</taxon>
        <taxon>Agaricomycotina</taxon>
        <taxon>Agaricomycetes</taxon>
        <taxon>Agaricomycetidae</taxon>
        <taxon>Agaricales</taxon>
        <taxon>Marasmiineae</taxon>
        <taxon>Omphalotaceae</taxon>
        <taxon>Rhodocollybia</taxon>
    </lineage>
</organism>
<protein>
    <submittedName>
        <fullName evidence="2">Uncharacterized protein</fullName>
    </submittedName>
</protein>
<feature type="compositionally biased region" description="Low complexity" evidence="1">
    <location>
        <begin position="202"/>
        <end position="213"/>
    </location>
</feature>
<feature type="compositionally biased region" description="Polar residues" evidence="1">
    <location>
        <begin position="166"/>
        <end position="195"/>
    </location>
</feature>
<dbReference type="Proteomes" id="UP000772434">
    <property type="component" value="Unassembled WGS sequence"/>
</dbReference>
<evidence type="ECO:0000313" key="3">
    <source>
        <dbReference type="Proteomes" id="UP000772434"/>
    </source>
</evidence>
<proteinExistence type="predicted"/>
<comment type="caution">
    <text evidence="2">The sequence shown here is derived from an EMBL/GenBank/DDBJ whole genome shotgun (WGS) entry which is preliminary data.</text>
</comment>
<evidence type="ECO:0000313" key="2">
    <source>
        <dbReference type="EMBL" id="KAF9070096.1"/>
    </source>
</evidence>
<gene>
    <name evidence="2" type="ORF">BDP27DRAFT_1420315</name>
</gene>